<dbReference type="PANTHER" id="PTHR15711">
    <property type="entry name" value="RAP GTPASE-ACTIVATING PROTEIN"/>
    <property type="match status" value="1"/>
</dbReference>
<dbReference type="InterPro" id="IPR050989">
    <property type="entry name" value="Rap1_Ran_GAP"/>
</dbReference>
<dbReference type="Pfam" id="PF00780">
    <property type="entry name" value="CNH"/>
    <property type="match status" value="1"/>
</dbReference>
<dbReference type="STRING" id="461836.A0A0L0DNJ0"/>
<dbReference type="Pfam" id="PF02145">
    <property type="entry name" value="Rap_GAP"/>
    <property type="match status" value="1"/>
</dbReference>
<dbReference type="OrthoDB" id="2499658at2759"/>
<dbReference type="AlphaFoldDB" id="A0A0L0DNJ0"/>
<proteinExistence type="predicted"/>
<dbReference type="PROSITE" id="PS50085">
    <property type="entry name" value="RAPGAP"/>
    <property type="match status" value="1"/>
</dbReference>
<evidence type="ECO:0000259" key="3">
    <source>
        <dbReference type="PROSITE" id="PS50219"/>
    </source>
</evidence>
<organism evidence="4 5">
    <name type="scientific">Thecamonas trahens ATCC 50062</name>
    <dbReference type="NCBI Taxonomy" id="461836"/>
    <lineage>
        <taxon>Eukaryota</taxon>
        <taxon>Apusozoa</taxon>
        <taxon>Apusomonadida</taxon>
        <taxon>Apusomonadidae</taxon>
        <taxon>Thecamonas</taxon>
    </lineage>
</organism>
<protein>
    <submittedName>
        <fullName evidence="4">Uncharacterized protein</fullName>
    </submittedName>
</protein>
<dbReference type="Proteomes" id="UP000054408">
    <property type="component" value="Unassembled WGS sequence"/>
</dbReference>
<dbReference type="EMBL" id="GL349483">
    <property type="protein sequence ID" value="KNC53830.1"/>
    <property type="molecule type" value="Genomic_DNA"/>
</dbReference>
<dbReference type="RefSeq" id="XP_013754214.1">
    <property type="nucleotide sequence ID" value="XM_013898760.1"/>
</dbReference>
<dbReference type="SMART" id="SM00036">
    <property type="entry name" value="CNH"/>
    <property type="match status" value="1"/>
</dbReference>
<dbReference type="GeneID" id="25568168"/>
<dbReference type="GO" id="GO:0005096">
    <property type="term" value="F:GTPase activator activity"/>
    <property type="evidence" value="ECO:0007669"/>
    <property type="project" value="UniProtKB-KW"/>
</dbReference>
<dbReference type="PROSITE" id="PS50219">
    <property type="entry name" value="CNH"/>
    <property type="match status" value="1"/>
</dbReference>
<dbReference type="Gene3D" id="3.40.50.11210">
    <property type="entry name" value="Rap/Ran-GAP"/>
    <property type="match status" value="1"/>
</dbReference>
<accession>A0A0L0DNJ0</accession>
<feature type="domain" description="Rap-GAP" evidence="2">
    <location>
        <begin position="168"/>
        <end position="379"/>
    </location>
</feature>
<keyword evidence="5" id="KW-1185">Reference proteome</keyword>
<keyword evidence="1" id="KW-0343">GTPase activation</keyword>
<dbReference type="eggNOG" id="KOG3686">
    <property type="taxonomic scope" value="Eukaryota"/>
</dbReference>
<evidence type="ECO:0000313" key="5">
    <source>
        <dbReference type="Proteomes" id="UP000054408"/>
    </source>
</evidence>
<dbReference type="InterPro" id="IPR000331">
    <property type="entry name" value="Rap/Ran_GAP_dom"/>
</dbReference>
<reference evidence="4 5" key="1">
    <citation type="submission" date="2010-05" db="EMBL/GenBank/DDBJ databases">
        <title>The Genome Sequence of Thecamonas trahens ATCC 50062.</title>
        <authorList>
            <consortium name="The Broad Institute Genome Sequencing Platform"/>
            <person name="Russ C."/>
            <person name="Cuomo C."/>
            <person name="Shea T."/>
            <person name="Young S.K."/>
            <person name="Zeng Q."/>
            <person name="Koehrsen M."/>
            <person name="Haas B."/>
            <person name="Borodovsky M."/>
            <person name="Guigo R."/>
            <person name="Alvarado L."/>
            <person name="Berlin A."/>
            <person name="Bochicchio J."/>
            <person name="Borenstein D."/>
            <person name="Chapman S."/>
            <person name="Chen Z."/>
            <person name="Freedman E."/>
            <person name="Gellesch M."/>
            <person name="Goldberg J."/>
            <person name="Griggs A."/>
            <person name="Gujja S."/>
            <person name="Heilman E."/>
            <person name="Heiman D."/>
            <person name="Hepburn T."/>
            <person name="Howarth C."/>
            <person name="Jen D."/>
            <person name="Larson L."/>
            <person name="Mehta T."/>
            <person name="Park D."/>
            <person name="Pearson M."/>
            <person name="Roberts A."/>
            <person name="Saif S."/>
            <person name="Shenoy N."/>
            <person name="Sisk P."/>
            <person name="Stolte C."/>
            <person name="Sykes S."/>
            <person name="Thomson T."/>
            <person name="Walk T."/>
            <person name="White J."/>
            <person name="Yandava C."/>
            <person name="Burger G."/>
            <person name="Gray M.W."/>
            <person name="Holland P.W.H."/>
            <person name="King N."/>
            <person name="Lang F.B.F."/>
            <person name="Roger A.J."/>
            <person name="Ruiz-Trillo I."/>
            <person name="Lander E."/>
            <person name="Nusbaum C."/>
        </authorList>
    </citation>
    <scope>NUCLEOTIDE SEQUENCE [LARGE SCALE GENOMIC DNA]</scope>
    <source>
        <strain evidence="4 5">ATCC 50062</strain>
    </source>
</reference>
<evidence type="ECO:0000256" key="1">
    <source>
        <dbReference type="ARBA" id="ARBA00022468"/>
    </source>
</evidence>
<name>A0A0L0DNJ0_THETB</name>
<sequence>MSTEPRGHPRLSNVNARGRRSSLGGSLLAIRAGNFWEETPLPEGLEFEDQPTVENTAWEKHWYRRYFVQADHDVFVGKHDKIGGVVMLSIVRDDISGVGAQFRTIVWRSSGATLYVIPVTEKEAKQLAGGKEWKLKDTLARLHGCELSSLYKKFRTVTNPEVMSDLLRLEAMNPGHNRFHQIGVMYGGQGQSAEMALLANNSGSAAYNEFLELLGTEVGLAGYTGFAGGLDVTTEAKTGATSRRTSFRGHEIMYLIATNMPDADTRARVLGSAIVRIVFLDGDNTFTLESMAKASTVVVAVVQTVPDDDSMYSLTLAYESGTALVGPPLKARYPKNGGFIQTLLAKLINVERAVVTNEHSRLSVLQQAEHAMGRALETAYKKYYNKKASDYNLHGSLAPSADLPADALAAIGGGFEPDSASVLRTQVILEAFPQPITCLAPWDDDSLFYGASEGLFLLDKVSSNNIKLKLGSGASHMLQLDVLKEEGVVLALSGATPSVSVMDVDRIVTKKPKIKVLSQTSKAHLFTTGLVGTATHLCVAVHSDVIVFKWDDFDRTFVELSKIRFPAKPLTMVMSNDGSGSLCVAFKSQFVLVNLKTEAITQLHEDSSSSPMAAFLLDNVYFTGIDAPSMGAMNAMIGSACNRWLLCYQKCAVLMRVLVAPDGETSVTHEYSAHWQVPPQAITLLPPYVLSVSSSVLEVRNVVNGTLLQTFPIHILPDTTFSSVLKYAGRALYVPSCVSDDHWRINRLTPTPIDHNVLPSADAAASASSS</sequence>
<dbReference type="SUPFAM" id="SSF111347">
    <property type="entry name" value="Rap/Ran-GAP"/>
    <property type="match status" value="1"/>
</dbReference>
<dbReference type="InterPro" id="IPR035974">
    <property type="entry name" value="Rap/Ran-GAP_sf"/>
</dbReference>
<gene>
    <name evidence="4" type="ORF">AMSG_09774</name>
</gene>
<evidence type="ECO:0000313" key="4">
    <source>
        <dbReference type="EMBL" id="KNC53830.1"/>
    </source>
</evidence>
<dbReference type="InterPro" id="IPR001180">
    <property type="entry name" value="CNH_dom"/>
</dbReference>
<dbReference type="GO" id="GO:0051056">
    <property type="term" value="P:regulation of small GTPase mediated signal transduction"/>
    <property type="evidence" value="ECO:0007669"/>
    <property type="project" value="InterPro"/>
</dbReference>
<feature type="domain" description="CNH" evidence="3">
    <location>
        <begin position="433"/>
        <end position="726"/>
    </location>
</feature>
<evidence type="ECO:0000259" key="2">
    <source>
        <dbReference type="PROSITE" id="PS50085"/>
    </source>
</evidence>